<dbReference type="PANTHER" id="PTHR30468:SF10">
    <property type="entry name" value="TAUD_TFDA-LIKE DOMAIN-CONTAINING PROTEIN"/>
    <property type="match status" value="1"/>
</dbReference>
<dbReference type="InterPro" id="IPR051323">
    <property type="entry name" value="AtsK-like"/>
</dbReference>
<keyword evidence="6" id="KW-0408">Iron</keyword>
<evidence type="ECO:0000256" key="2">
    <source>
        <dbReference type="ARBA" id="ARBA00005896"/>
    </source>
</evidence>
<keyword evidence="10" id="KW-1185">Reference proteome</keyword>
<dbReference type="InterPro" id="IPR003819">
    <property type="entry name" value="TauD/TfdA-like"/>
</dbReference>
<accession>A0A6A5ZBY6</accession>
<dbReference type="Gene3D" id="3.60.130.10">
    <property type="entry name" value="Clavaminate synthase-like"/>
    <property type="match status" value="1"/>
</dbReference>
<name>A0A6A5ZBY6_9PLEO</name>
<dbReference type="PANTHER" id="PTHR30468">
    <property type="entry name" value="ALPHA-KETOGLUTARATE-DEPENDENT SULFONATE DIOXYGENASE"/>
    <property type="match status" value="1"/>
</dbReference>
<dbReference type="InterPro" id="IPR042098">
    <property type="entry name" value="TauD-like_sf"/>
</dbReference>
<feature type="compositionally biased region" description="Basic and acidic residues" evidence="7">
    <location>
        <begin position="442"/>
        <end position="461"/>
    </location>
</feature>
<keyword evidence="5" id="KW-0560">Oxidoreductase</keyword>
<comment type="similarity">
    <text evidence="2">Belongs to the TfdA dioxygenase family.</text>
</comment>
<evidence type="ECO:0000256" key="6">
    <source>
        <dbReference type="ARBA" id="ARBA00023004"/>
    </source>
</evidence>
<dbReference type="GO" id="GO:0046872">
    <property type="term" value="F:metal ion binding"/>
    <property type="evidence" value="ECO:0007669"/>
    <property type="project" value="UniProtKB-KW"/>
</dbReference>
<dbReference type="AlphaFoldDB" id="A0A6A5ZBY6"/>
<evidence type="ECO:0000259" key="8">
    <source>
        <dbReference type="Pfam" id="PF02668"/>
    </source>
</evidence>
<keyword evidence="3" id="KW-0479">Metal-binding</keyword>
<dbReference type="Proteomes" id="UP000799770">
    <property type="component" value="Unassembled WGS sequence"/>
</dbReference>
<reference evidence="9" key="1">
    <citation type="journal article" date="2020" name="Stud. Mycol.">
        <title>101 Dothideomycetes genomes: a test case for predicting lifestyles and emergence of pathogens.</title>
        <authorList>
            <person name="Haridas S."/>
            <person name="Albert R."/>
            <person name="Binder M."/>
            <person name="Bloem J."/>
            <person name="Labutti K."/>
            <person name="Salamov A."/>
            <person name="Andreopoulos B."/>
            <person name="Baker S."/>
            <person name="Barry K."/>
            <person name="Bills G."/>
            <person name="Bluhm B."/>
            <person name="Cannon C."/>
            <person name="Castanera R."/>
            <person name="Culley D."/>
            <person name="Daum C."/>
            <person name="Ezra D."/>
            <person name="Gonzalez J."/>
            <person name="Henrissat B."/>
            <person name="Kuo A."/>
            <person name="Liang C."/>
            <person name="Lipzen A."/>
            <person name="Lutzoni F."/>
            <person name="Magnuson J."/>
            <person name="Mondo S."/>
            <person name="Nolan M."/>
            <person name="Ohm R."/>
            <person name="Pangilinan J."/>
            <person name="Park H.-J."/>
            <person name="Ramirez L."/>
            <person name="Alfaro M."/>
            <person name="Sun H."/>
            <person name="Tritt A."/>
            <person name="Yoshinaga Y."/>
            <person name="Zwiers L.-H."/>
            <person name="Turgeon B."/>
            <person name="Goodwin S."/>
            <person name="Spatafora J."/>
            <person name="Crous P."/>
            <person name="Grigoriev I."/>
        </authorList>
    </citation>
    <scope>NUCLEOTIDE SEQUENCE</scope>
    <source>
        <strain evidence="9">CBS 627.86</strain>
    </source>
</reference>
<dbReference type="GO" id="GO:0016706">
    <property type="term" value="F:2-oxoglutarate-dependent dioxygenase activity"/>
    <property type="evidence" value="ECO:0007669"/>
    <property type="project" value="TreeGrafter"/>
</dbReference>
<evidence type="ECO:0000256" key="1">
    <source>
        <dbReference type="ARBA" id="ARBA00001954"/>
    </source>
</evidence>
<proteinExistence type="inferred from homology"/>
<gene>
    <name evidence="9" type="ORF">BDV96DRAFT_61405</name>
</gene>
<feature type="region of interest" description="Disordered" evidence="7">
    <location>
        <begin position="68"/>
        <end position="88"/>
    </location>
</feature>
<keyword evidence="4" id="KW-0223">Dioxygenase</keyword>
<comment type="cofactor">
    <cofactor evidence="1">
        <name>Fe(2+)</name>
        <dbReference type="ChEBI" id="CHEBI:29033"/>
    </cofactor>
</comment>
<feature type="region of interest" description="Disordered" evidence="7">
    <location>
        <begin position="413"/>
        <end position="472"/>
    </location>
</feature>
<evidence type="ECO:0000256" key="4">
    <source>
        <dbReference type="ARBA" id="ARBA00022964"/>
    </source>
</evidence>
<feature type="domain" description="TauD/TfdA-like" evidence="8">
    <location>
        <begin position="110"/>
        <end position="254"/>
    </location>
</feature>
<dbReference type="SUPFAM" id="SSF51197">
    <property type="entry name" value="Clavaminate synthase-like"/>
    <property type="match status" value="1"/>
</dbReference>
<sequence>MLSNTWNIYNKTFERDSQKILRATIERRSSSIPATSAARADDSSETIARFDSRESLLAETVLAATPGSTFEGSPRIHVPSTKPIQSDMAPRDRTLFSDAKTALNGEATRSDLTDSIGTLLSDIQLSSLTSQQLDELALLVSERGVVFVREQDLTTDDQTRIAERLGSVSGGKESEVIVKRETRKEVEDEGSKFAPWPQIDWHAEEAFQAKPPSYSLLRIEEGAQDAGATFWVSQYGLYDSLSEYMRNFLDGLHTQTQNPAVRTHPVTGLKALNVFPGLTTRLAELKKKESDNFLQFLDYHVHSAADHTVRFKWASGSVAVWDNRCVAHRHVPSGAQEAIAINTTVLSEKPYFDSASESREERAQRLAREPVELKESPEVVKRRYNRTPLRRIIQRQVLGEEAVPTPAIGRITTTKSESSHETTLVSDSIQSLPPKVEETEDEGKKERTEAWAEEVTKETLPPKKKPIRVSNTPLRRIIQRQVSASA</sequence>
<dbReference type="EMBL" id="ML977322">
    <property type="protein sequence ID" value="KAF2115941.1"/>
    <property type="molecule type" value="Genomic_DNA"/>
</dbReference>
<evidence type="ECO:0000256" key="5">
    <source>
        <dbReference type="ARBA" id="ARBA00023002"/>
    </source>
</evidence>
<evidence type="ECO:0000256" key="7">
    <source>
        <dbReference type="SAM" id="MobiDB-lite"/>
    </source>
</evidence>
<evidence type="ECO:0000313" key="10">
    <source>
        <dbReference type="Proteomes" id="UP000799770"/>
    </source>
</evidence>
<dbReference type="OrthoDB" id="10257314at2759"/>
<dbReference type="Pfam" id="PF02668">
    <property type="entry name" value="TauD"/>
    <property type="match status" value="1"/>
</dbReference>
<evidence type="ECO:0000256" key="3">
    <source>
        <dbReference type="ARBA" id="ARBA00022723"/>
    </source>
</evidence>
<organism evidence="9 10">
    <name type="scientific">Lophiotrema nucula</name>
    <dbReference type="NCBI Taxonomy" id="690887"/>
    <lineage>
        <taxon>Eukaryota</taxon>
        <taxon>Fungi</taxon>
        <taxon>Dikarya</taxon>
        <taxon>Ascomycota</taxon>
        <taxon>Pezizomycotina</taxon>
        <taxon>Dothideomycetes</taxon>
        <taxon>Pleosporomycetidae</taxon>
        <taxon>Pleosporales</taxon>
        <taxon>Lophiotremataceae</taxon>
        <taxon>Lophiotrema</taxon>
    </lineage>
</organism>
<evidence type="ECO:0000313" key="9">
    <source>
        <dbReference type="EMBL" id="KAF2115941.1"/>
    </source>
</evidence>
<dbReference type="GO" id="GO:0005737">
    <property type="term" value="C:cytoplasm"/>
    <property type="evidence" value="ECO:0007669"/>
    <property type="project" value="TreeGrafter"/>
</dbReference>
<protein>
    <recommendedName>
        <fullName evidence="8">TauD/TfdA-like domain-containing protein</fullName>
    </recommendedName>
</protein>